<name>A0ABQ0J8A2_9VIBR</name>
<proteinExistence type="predicted"/>
<dbReference type="Proteomes" id="UP000029223">
    <property type="component" value="Unassembled WGS sequence"/>
</dbReference>
<dbReference type="InterPro" id="IPR038081">
    <property type="entry name" value="CalX-like_sf"/>
</dbReference>
<reference evidence="2" key="1">
    <citation type="submission" date="2014-09" db="EMBL/GenBank/DDBJ databases">
        <title>Vibrio variabilis JCM 19239. (C206) whole genome shotgun sequence.</title>
        <authorList>
            <person name="Sawabe T."/>
            <person name="Meirelles P."/>
            <person name="Nakanishi M."/>
            <person name="Sayaka M."/>
            <person name="Hattori M."/>
            <person name="Ohkuma M."/>
        </authorList>
    </citation>
    <scope>NUCLEOTIDE SEQUENCE [LARGE SCALE GENOMIC DNA]</scope>
    <source>
        <strain evidence="2">JCM 19239</strain>
    </source>
</reference>
<protein>
    <submittedName>
        <fullName evidence="1">T1SS secreted agglutinin RTX</fullName>
    </submittedName>
</protein>
<evidence type="ECO:0000313" key="2">
    <source>
        <dbReference type="Proteomes" id="UP000029223"/>
    </source>
</evidence>
<accession>A0ABQ0J8A2</accession>
<organism evidence="1 2">
    <name type="scientific">Vibrio variabilis</name>
    <dbReference type="NCBI Taxonomy" id="990271"/>
    <lineage>
        <taxon>Bacteria</taxon>
        <taxon>Pseudomonadati</taxon>
        <taxon>Pseudomonadota</taxon>
        <taxon>Gammaproteobacteria</taxon>
        <taxon>Vibrionales</taxon>
        <taxon>Vibrionaceae</taxon>
        <taxon>Vibrio</taxon>
    </lineage>
</organism>
<gene>
    <name evidence="1" type="ORF">JCM19239_1909</name>
</gene>
<keyword evidence="2" id="KW-1185">Reference proteome</keyword>
<dbReference type="Gene3D" id="2.60.40.2030">
    <property type="match status" value="2"/>
</dbReference>
<sequence length="338" mass="35643">MPASPDVDIANISFTNGVTLVDGMVNVPIGVTTFDIVLPTEDDTIVEPTETYTLTLDGIASTGTILDNDKPSIKSIDVAGDDDSVVEGNDLVFNVTLSEQTQSPVEYPLTLPASPDVDISSISFTNGVTLVDGMLNVPIGVTTFDIVLPTVDDTLVEPTETYTLTLDGVNSTGSILDNDKPSITSIDVAGDDDSVVEGNNLVFNVTLSEQTLSPVEYLLNLPVSPDVDTANISFTNGVTLVDGMVNVPIGVTTFDIVLPTVDDLLVEPVETYTLTLDDVEATGSIIDNDNTDPIAENDPEGLDRTIGTVAQKSQVGHLIPMTQMISLIALPLLTMALT</sequence>
<dbReference type="EMBL" id="BBMS01000004">
    <property type="protein sequence ID" value="GAL24455.1"/>
    <property type="molecule type" value="Genomic_DNA"/>
</dbReference>
<comment type="caution">
    <text evidence="1">The sequence shown here is derived from an EMBL/GenBank/DDBJ whole genome shotgun (WGS) entry which is preliminary data.</text>
</comment>
<evidence type="ECO:0000313" key="1">
    <source>
        <dbReference type="EMBL" id="GAL24455.1"/>
    </source>
</evidence>
<dbReference type="SUPFAM" id="SSF141072">
    <property type="entry name" value="CalX-like"/>
    <property type="match status" value="3"/>
</dbReference>